<gene>
    <name evidence="13" type="primary">mlaE</name>
    <name evidence="13" type="ORF">O9570_24870</name>
</gene>
<comment type="caution">
    <text evidence="13">The sequence shown here is derived from an EMBL/GenBank/DDBJ whole genome shotgun (WGS) entry which is preliminary data.</text>
</comment>
<dbReference type="GO" id="GO:0043190">
    <property type="term" value="C:ATP-binding cassette (ABC) transporter complex"/>
    <property type="evidence" value="ECO:0007669"/>
    <property type="project" value="InterPro"/>
</dbReference>
<comment type="subcellular location">
    <subcellularLocation>
        <location evidence="2 12">Cell inner membrane</location>
        <topology evidence="2 12">Multi-pass membrane protein</topology>
    </subcellularLocation>
</comment>
<feature type="transmembrane region" description="Helical" evidence="12">
    <location>
        <begin position="201"/>
        <end position="221"/>
    </location>
</feature>
<evidence type="ECO:0000256" key="12">
    <source>
        <dbReference type="RuleBase" id="RU362044"/>
    </source>
</evidence>
<evidence type="ECO:0000313" key="14">
    <source>
        <dbReference type="Proteomes" id="UP001141992"/>
    </source>
</evidence>
<reference evidence="13" key="1">
    <citation type="submission" date="2022-12" db="EMBL/GenBank/DDBJ databases">
        <authorList>
            <person name="Voronina O.L."/>
            <person name="Kunda M.S."/>
            <person name="Ryzhova N."/>
            <person name="Aksenova E.I."/>
        </authorList>
    </citation>
    <scope>NUCLEOTIDE SEQUENCE</scope>
    <source>
        <strain evidence="13">SCCH136:Ach223948</strain>
    </source>
</reference>
<proteinExistence type="inferred from homology"/>
<evidence type="ECO:0000256" key="7">
    <source>
        <dbReference type="ARBA" id="ARBA00022475"/>
    </source>
</evidence>
<organism evidence="13 14">
    <name type="scientific">Alcaligenes xylosoxydans xylosoxydans</name>
    <name type="common">Achromobacter xylosoxidans</name>
    <dbReference type="NCBI Taxonomy" id="85698"/>
    <lineage>
        <taxon>Bacteria</taxon>
        <taxon>Pseudomonadati</taxon>
        <taxon>Pseudomonadota</taxon>
        <taxon>Betaproteobacteria</taxon>
        <taxon>Burkholderiales</taxon>
        <taxon>Alcaligenaceae</taxon>
        <taxon>Achromobacter</taxon>
    </lineage>
</organism>
<dbReference type="Pfam" id="PF02405">
    <property type="entry name" value="MlaE"/>
    <property type="match status" value="1"/>
</dbReference>
<evidence type="ECO:0000256" key="8">
    <source>
        <dbReference type="ARBA" id="ARBA00022519"/>
    </source>
</evidence>
<keyword evidence="10 12" id="KW-1133">Transmembrane helix</keyword>
<comment type="function">
    <text evidence="1">Part of the ABC transporter complex MlaFEDB, which is involved in a phospholipid transport pathway that maintains lipid asymmetry in the outer membrane by retrograde trafficking of phospholipids from the outer membrane to the inner membrane. Probably responsible for the translocation of the substrate across the membrane.</text>
</comment>
<feature type="transmembrane region" description="Helical" evidence="12">
    <location>
        <begin position="150"/>
        <end position="181"/>
    </location>
</feature>
<dbReference type="GeneID" id="75273833"/>
<evidence type="ECO:0000256" key="11">
    <source>
        <dbReference type="ARBA" id="ARBA00023136"/>
    </source>
</evidence>
<dbReference type="Proteomes" id="UP001141992">
    <property type="component" value="Unassembled WGS sequence"/>
</dbReference>
<keyword evidence="8 12" id="KW-0997">Cell inner membrane</keyword>
<dbReference type="RefSeq" id="WP_006388068.1">
    <property type="nucleotide sequence ID" value="NZ_CAJFDJ010000003.1"/>
</dbReference>
<keyword evidence="9 12" id="KW-0812">Transmembrane</keyword>
<protein>
    <recommendedName>
        <fullName evidence="5">Intermembrane phospholipid transport system permease protein MlaE</fullName>
    </recommendedName>
</protein>
<dbReference type="GO" id="GO:0005548">
    <property type="term" value="F:phospholipid transporter activity"/>
    <property type="evidence" value="ECO:0007669"/>
    <property type="project" value="TreeGrafter"/>
</dbReference>
<dbReference type="NCBIfam" id="TIGR00056">
    <property type="entry name" value="MlaE family lipid ABC transporter permease subunit"/>
    <property type="match status" value="1"/>
</dbReference>
<dbReference type="InterPro" id="IPR003453">
    <property type="entry name" value="ABC_MlaE_roteobac"/>
</dbReference>
<evidence type="ECO:0000256" key="5">
    <source>
        <dbReference type="ARBA" id="ARBA00020857"/>
    </source>
</evidence>
<evidence type="ECO:0000256" key="10">
    <source>
        <dbReference type="ARBA" id="ARBA00022989"/>
    </source>
</evidence>
<dbReference type="PANTHER" id="PTHR30188:SF4">
    <property type="entry name" value="PROTEIN TRIGALACTOSYLDIACYLGLYCEROL 1, CHLOROPLASTIC"/>
    <property type="match status" value="1"/>
</dbReference>
<evidence type="ECO:0000256" key="9">
    <source>
        <dbReference type="ARBA" id="ARBA00022692"/>
    </source>
</evidence>
<comment type="subunit">
    <text evidence="4">The complex is composed of two ATP-binding proteins (MlaF), two transmembrane proteins (MlaE), two cytoplasmic solute-binding proteins (MlaB) and six periplasmic solute-binding proteins (MlaD).</text>
</comment>
<dbReference type="eggNOG" id="COG0767">
    <property type="taxonomic scope" value="Bacteria"/>
</dbReference>
<dbReference type="AlphaFoldDB" id="A0A0D6FHE2"/>
<keyword evidence="6" id="KW-0813">Transport</keyword>
<sequence length="262" mass="27584">MSGSNNAIGALGGWVRTRIAGVGFFTRFFGAMLARSGIALSRPRLVSQQIHFIGNYSLLIIAVSGMFVGFVLGLQGYYTLNRYGAEESLGLLVALSLVRELGPVVTALLFAGRAGTSLTAEIGLMKAGEQLSAMEVMAVDPMRRVLVPRLWGGIIAMPILAAVFSMVGILGGWVVGVLMIGVDAGAFWSQMQGGVDVWNDVVNGVIKSLVFGVTVTLVALYEGWQAKPTPEGVARATTRTVVVGSLAVLGLDFLLTALMFGN</sequence>
<name>A0A0D6FHE2_ALCXX</name>
<comment type="similarity">
    <text evidence="3 12">Belongs to the MlaE permease family.</text>
</comment>
<feature type="transmembrane region" description="Helical" evidence="12">
    <location>
        <begin position="52"/>
        <end position="77"/>
    </location>
</feature>
<dbReference type="PANTHER" id="PTHR30188">
    <property type="entry name" value="ABC TRANSPORTER PERMEASE PROTEIN-RELATED"/>
    <property type="match status" value="1"/>
</dbReference>
<dbReference type="NCBIfam" id="NF033619">
    <property type="entry name" value="perm_MlaE_1"/>
    <property type="match status" value="1"/>
</dbReference>
<evidence type="ECO:0000313" key="13">
    <source>
        <dbReference type="EMBL" id="MCZ8404715.1"/>
    </source>
</evidence>
<keyword evidence="11 12" id="KW-0472">Membrane</keyword>
<evidence type="ECO:0000256" key="2">
    <source>
        <dbReference type="ARBA" id="ARBA00004429"/>
    </source>
</evidence>
<evidence type="ECO:0000256" key="4">
    <source>
        <dbReference type="ARBA" id="ARBA00011380"/>
    </source>
</evidence>
<evidence type="ECO:0000256" key="1">
    <source>
        <dbReference type="ARBA" id="ARBA00002460"/>
    </source>
</evidence>
<accession>A0A0D6FHE2</accession>
<evidence type="ECO:0000256" key="3">
    <source>
        <dbReference type="ARBA" id="ARBA00007556"/>
    </source>
</evidence>
<dbReference type="InterPro" id="IPR030802">
    <property type="entry name" value="Permease_MalE"/>
</dbReference>
<feature type="transmembrane region" description="Helical" evidence="12">
    <location>
        <begin position="241"/>
        <end position="260"/>
    </location>
</feature>
<dbReference type="EMBL" id="JAPZVI010000028">
    <property type="protein sequence ID" value="MCZ8404715.1"/>
    <property type="molecule type" value="Genomic_DNA"/>
</dbReference>
<dbReference type="KEGG" id="axx:ERS451415_00204"/>
<feature type="transmembrane region" description="Helical" evidence="12">
    <location>
        <begin position="89"/>
        <end position="111"/>
    </location>
</feature>
<keyword evidence="7" id="KW-1003">Cell membrane</keyword>
<feature type="transmembrane region" description="Helical" evidence="12">
    <location>
        <begin position="20"/>
        <end position="40"/>
    </location>
</feature>
<evidence type="ECO:0000256" key="6">
    <source>
        <dbReference type="ARBA" id="ARBA00022448"/>
    </source>
</evidence>
<dbReference type="InterPro" id="IPR053408">
    <property type="entry name" value="MlaE_Permease"/>
</dbReference>